<gene>
    <name evidence="1" type="ORF">M9H77_33552</name>
</gene>
<protein>
    <submittedName>
        <fullName evidence="1">Uncharacterized protein</fullName>
    </submittedName>
</protein>
<evidence type="ECO:0000313" key="2">
    <source>
        <dbReference type="Proteomes" id="UP001060085"/>
    </source>
</evidence>
<dbReference type="Proteomes" id="UP001060085">
    <property type="component" value="Linkage Group LG08"/>
</dbReference>
<dbReference type="EMBL" id="CM044708">
    <property type="protein sequence ID" value="KAI5647547.1"/>
    <property type="molecule type" value="Genomic_DNA"/>
</dbReference>
<accession>A0ACB9ZKV0</accession>
<proteinExistence type="predicted"/>
<comment type="caution">
    <text evidence="1">The sequence shown here is derived from an EMBL/GenBank/DDBJ whole genome shotgun (WGS) entry which is preliminary data.</text>
</comment>
<name>A0ACB9ZKV0_CATRO</name>
<sequence length="107" mass="12364">MRSTLYYVGCDEENYQPHFLDSCSLCRRPLAHNHDIFMYRGNTPFCSQECRQEQIEIDEANERRWKVSSSSSTKRSNTKNRSNTTSDSRKESDHTNKPVRTGAVAVA</sequence>
<reference evidence="2" key="1">
    <citation type="journal article" date="2023" name="Nat. Plants">
        <title>Single-cell RNA sequencing provides a high-resolution roadmap for understanding the multicellular compartmentation of specialized metabolism.</title>
        <authorList>
            <person name="Sun S."/>
            <person name="Shen X."/>
            <person name="Li Y."/>
            <person name="Li Y."/>
            <person name="Wang S."/>
            <person name="Li R."/>
            <person name="Zhang H."/>
            <person name="Shen G."/>
            <person name="Guo B."/>
            <person name="Wei J."/>
            <person name="Xu J."/>
            <person name="St-Pierre B."/>
            <person name="Chen S."/>
            <person name="Sun C."/>
        </authorList>
    </citation>
    <scope>NUCLEOTIDE SEQUENCE [LARGE SCALE GENOMIC DNA]</scope>
</reference>
<organism evidence="1 2">
    <name type="scientific">Catharanthus roseus</name>
    <name type="common">Madagascar periwinkle</name>
    <name type="synonym">Vinca rosea</name>
    <dbReference type="NCBI Taxonomy" id="4058"/>
    <lineage>
        <taxon>Eukaryota</taxon>
        <taxon>Viridiplantae</taxon>
        <taxon>Streptophyta</taxon>
        <taxon>Embryophyta</taxon>
        <taxon>Tracheophyta</taxon>
        <taxon>Spermatophyta</taxon>
        <taxon>Magnoliopsida</taxon>
        <taxon>eudicotyledons</taxon>
        <taxon>Gunneridae</taxon>
        <taxon>Pentapetalae</taxon>
        <taxon>asterids</taxon>
        <taxon>lamiids</taxon>
        <taxon>Gentianales</taxon>
        <taxon>Apocynaceae</taxon>
        <taxon>Rauvolfioideae</taxon>
        <taxon>Vinceae</taxon>
        <taxon>Catharanthinae</taxon>
        <taxon>Catharanthus</taxon>
    </lineage>
</organism>
<keyword evidence="2" id="KW-1185">Reference proteome</keyword>
<evidence type="ECO:0000313" key="1">
    <source>
        <dbReference type="EMBL" id="KAI5647547.1"/>
    </source>
</evidence>